<dbReference type="EMBL" id="QHKI01000019">
    <property type="protein sequence ID" value="RSM83572.1"/>
    <property type="molecule type" value="Genomic_DNA"/>
</dbReference>
<feature type="domain" description="N-acetyltransferase" evidence="1">
    <location>
        <begin position="10"/>
        <end position="160"/>
    </location>
</feature>
<dbReference type="Gene3D" id="3.40.630.30">
    <property type="match status" value="1"/>
</dbReference>
<reference evidence="2 3" key="1">
    <citation type="submission" date="2018-05" db="EMBL/GenBank/DDBJ databases">
        <title>Evolution of GPA BGCs.</title>
        <authorList>
            <person name="Waglechner N."/>
            <person name="Wright G.D."/>
        </authorList>
    </citation>
    <scope>NUCLEOTIDE SEQUENCE [LARGE SCALE GENOMIC DNA]</scope>
    <source>
        <strain evidence="2 3">A82846</strain>
    </source>
</reference>
<dbReference type="RefSeq" id="WP_051795135.1">
    <property type="nucleotide sequence ID" value="NZ_QHKI01000019.1"/>
</dbReference>
<dbReference type="GO" id="GO:0016747">
    <property type="term" value="F:acyltransferase activity, transferring groups other than amino-acyl groups"/>
    <property type="evidence" value="ECO:0007669"/>
    <property type="project" value="InterPro"/>
</dbReference>
<dbReference type="SUPFAM" id="SSF55729">
    <property type="entry name" value="Acyl-CoA N-acyltransferases (Nat)"/>
    <property type="match status" value="1"/>
</dbReference>
<gene>
    <name evidence="2" type="ORF">DMH04_23330</name>
</gene>
<dbReference type="InterPro" id="IPR000182">
    <property type="entry name" value="GNAT_dom"/>
</dbReference>
<organism evidence="2 3">
    <name type="scientific">Kibdelosporangium aridum</name>
    <dbReference type="NCBI Taxonomy" id="2030"/>
    <lineage>
        <taxon>Bacteria</taxon>
        <taxon>Bacillati</taxon>
        <taxon>Actinomycetota</taxon>
        <taxon>Actinomycetes</taxon>
        <taxon>Pseudonocardiales</taxon>
        <taxon>Pseudonocardiaceae</taxon>
        <taxon>Kibdelosporangium</taxon>
    </lineage>
</organism>
<comment type="caution">
    <text evidence="2">The sequence shown here is derived from an EMBL/GenBank/DDBJ whole genome shotgun (WGS) entry which is preliminary data.</text>
</comment>
<dbReference type="PANTHER" id="PTHR43792">
    <property type="entry name" value="GNAT FAMILY, PUTATIVE (AFU_ORTHOLOGUE AFUA_3G00765)-RELATED-RELATED"/>
    <property type="match status" value="1"/>
</dbReference>
<evidence type="ECO:0000259" key="1">
    <source>
        <dbReference type="PROSITE" id="PS51186"/>
    </source>
</evidence>
<evidence type="ECO:0000313" key="2">
    <source>
        <dbReference type="EMBL" id="RSM83572.1"/>
    </source>
</evidence>
<sequence length="172" mass="19150">MELVTADPRVRVRTLDITDLDDYWQLLERNRDHLGQHGDYAELRAADYEMIRAGFEQPIPGEYAFGIRVDGGLVGEIVLHPVNPPHYSLGYWIDGEATGNSHVTTAGRALLDWARTNTGITEVYAGVTVGNRPSIAVLDRLGFVKVSDMDTYTRYRLRLREASSACASGRTP</sequence>
<dbReference type="InterPro" id="IPR051531">
    <property type="entry name" value="N-acetyltransferase"/>
</dbReference>
<dbReference type="InterPro" id="IPR016181">
    <property type="entry name" value="Acyl_CoA_acyltransferase"/>
</dbReference>
<dbReference type="OrthoDB" id="5191051at2"/>
<name>A0A428Z7J7_KIBAR</name>
<dbReference type="Proteomes" id="UP000287547">
    <property type="component" value="Unassembled WGS sequence"/>
</dbReference>
<dbReference type="AlphaFoldDB" id="A0A428Z7J7"/>
<keyword evidence="2" id="KW-0808">Transferase</keyword>
<dbReference type="Pfam" id="PF13302">
    <property type="entry name" value="Acetyltransf_3"/>
    <property type="match status" value="1"/>
</dbReference>
<accession>A0A428Z7J7</accession>
<dbReference type="PROSITE" id="PS51186">
    <property type="entry name" value="GNAT"/>
    <property type="match status" value="1"/>
</dbReference>
<protein>
    <submittedName>
        <fullName evidence="2">N-acetyltransferase</fullName>
    </submittedName>
</protein>
<proteinExistence type="predicted"/>
<evidence type="ECO:0000313" key="3">
    <source>
        <dbReference type="Proteomes" id="UP000287547"/>
    </source>
</evidence>